<dbReference type="Proteomes" id="UP001250791">
    <property type="component" value="Unassembled WGS sequence"/>
</dbReference>
<sequence length="111" mass="11809">MDESACAKNREKHQTESEGGDRALIAQKALLGRSPAVKKEQGARNRRNVGASSSTRKSNASAATAPSKICAKGIGRRSGDILARMLLATTRAIRTRLTAMASTRLSLTLQT</sequence>
<dbReference type="EMBL" id="JAVDUP010000011">
    <property type="protein sequence ID" value="MDR6903891.1"/>
    <property type="molecule type" value="Genomic_DNA"/>
</dbReference>
<keyword evidence="3" id="KW-1185">Reference proteome</keyword>
<comment type="caution">
    <text evidence="2">The sequence shown here is derived from an EMBL/GenBank/DDBJ whole genome shotgun (WGS) entry which is preliminary data.</text>
</comment>
<reference evidence="2 3" key="1">
    <citation type="submission" date="2023-07" db="EMBL/GenBank/DDBJ databases">
        <title>Sorghum-associated microbial communities from plants grown in Nebraska, USA.</title>
        <authorList>
            <person name="Schachtman D."/>
        </authorList>
    </citation>
    <scope>NUCLEOTIDE SEQUENCE [LARGE SCALE GENOMIC DNA]</scope>
    <source>
        <strain evidence="2 3">3199</strain>
    </source>
</reference>
<feature type="compositionally biased region" description="Basic and acidic residues" evidence="1">
    <location>
        <begin position="8"/>
        <end position="21"/>
    </location>
</feature>
<evidence type="ECO:0000256" key="1">
    <source>
        <dbReference type="SAM" id="MobiDB-lite"/>
    </source>
</evidence>
<name>A0ABU1SY26_9HYPH</name>
<evidence type="ECO:0008006" key="4">
    <source>
        <dbReference type="Google" id="ProtNLM"/>
    </source>
</evidence>
<evidence type="ECO:0000313" key="3">
    <source>
        <dbReference type="Proteomes" id="UP001250791"/>
    </source>
</evidence>
<gene>
    <name evidence="2" type="ORF">J2W52_005524</name>
</gene>
<feature type="region of interest" description="Disordered" evidence="1">
    <location>
        <begin position="1"/>
        <end position="68"/>
    </location>
</feature>
<accession>A0ABU1SY26</accession>
<feature type="compositionally biased region" description="Polar residues" evidence="1">
    <location>
        <begin position="50"/>
        <end position="64"/>
    </location>
</feature>
<organism evidence="2 3">
    <name type="scientific">Rhizobium miluonense</name>
    <dbReference type="NCBI Taxonomy" id="411945"/>
    <lineage>
        <taxon>Bacteria</taxon>
        <taxon>Pseudomonadati</taxon>
        <taxon>Pseudomonadota</taxon>
        <taxon>Alphaproteobacteria</taxon>
        <taxon>Hyphomicrobiales</taxon>
        <taxon>Rhizobiaceae</taxon>
        <taxon>Rhizobium/Agrobacterium group</taxon>
        <taxon>Rhizobium</taxon>
    </lineage>
</organism>
<protein>
    <recommendedName>
        <fullName evidence="4">Transposase</fullName>
    </recommendedName>
</protein>
<dbReference type="RefSeq" id="WP_183774645.1">
    <property type="nucleotide sequence ID" value="NZ_JAVDUP010000011.1"/>
</dbReference>
<proteinExistence type="predicted"/>
<evidence type="ECO:0000313" key="2">
    <source>
        <dbReference type="EMBL" id="MDR6903891.1"/>
    </source>
</evidence>